<dbReference type="EMBL" id="JXST01000033">
    <property type="protein sequence ID" value="KIU15048.1"/>
    <property type="molecule type" value="Genomic_DNA"/>
</dbReference>
<dbReference type="Pfam" id="PF13175">
    <property type="entry name" value="AAA_15"/>
    <property type="match status" value="1"/>
</dbReference>
<dbReference type="PANTHER" id="PTHR41259">
    <property type="entry name" value="DOUBLE-STRAND BREAK REPAIR RAD50 ATPASE, PUTATIVE-RELATED"/>
    <property type="match status" value="1"/>
</dbReference>
<dbReference type="PANTHER" id="PTHR41259:SF1">
    <property type="entry name" value="DOUBLE-STRAND BREAK REPAIR RAD50 ATPASE, PUTATIVE-RELATED"/>
    <property type="match status" value="1"/>
</dbReference>
<dbReference type="STRING" id="280871.TL10_21310"/>
<evidence type="ECO:0000256" key="1">
    <source>
        <dbReference type="SAM" id="Coils"/>
    </source>
</evidence>
<dbReference type="InterPro" id="IPR027417">
    <property type="entry name" value="P-loop_NTPase"/>
</dbReference>
<accession>A0A0D1J0G0</accession>
<dbReference type="InterPro" id="IPR041685">
    <property type="entry name" value="AAA_GajA/Old/RecF-like"/>
</dbReference>
<evidence type="ECO:0000313" key="3">
    <source>
        <dbReference type="EMBL" id="KIU15048.1"/>
    </source>
</evidence>
<name>A0A0D1J0G0_9MYCO</name>
<feature type="domain" description="Endonuclease GajA/Old nuclease/RecF-like AAA" evidence="2">
    <location>
        <begin position="1"/>
        <end position="60"/>
    </location>
</feature>
<sequence length="874" mass="92031">MKLHRLVLANYRGITHREIDFPDRGVVVVAGANEIGKSSMIEALDLLLDAKDRSTKKEVKQVKPTHADVGAEVTAEISTGPYRFEYHKRFHKKAETRLTILAPRREQLTGDEAHDRVRAMLDETVDTELWRAQRILQSAAMVPVDLAGCDALARALDVAAGQAGALEGALSGNEPLLVDRIDAEFLKYFTQTGRATGVWAEAVKGLKAAQAEVATRTAAVAEVDDAVRRHGELTAELATAAEQLAAAEVRLAAAREAAGAVARIRDDLTQARVQTQAAVASATAARSALDERQRLHADVAQRTAGIGELTAAAEQAAQQQAAAVQLQQAADNAVAVARSVVDAGRARLDAARQVVDQLSQRAEAARLAGQLERVQAAATELAVVAEQLGKITLTGAAMRAIETAAAAVDRAAAAAELASARIELVAQGDVELRVGDQNVTLSAGAEWATSAGSQTDVELPGLLTVRVLPGTPAADTSAVLGAARDALAAALQPHGVADVEAARALDTRRRELEAERDRLTVTRQTLLGADTAEALAARLAGLREQLGDTEPIDVGSARAELEAADAEQRRAATDYEQCRDTATAAAAAVAAALTAATVAREKVTAATTALTESTARLARQSELEDDAALTQRVATLGEQAAAATAREQELAAALAATTPDVVDAELSAAIADSTRIGAWRRELDDQLRDVAAQLKVYGTQGRQSQLDVAEVALRHAESEHAAVGRRARAAELLRTVMGRHREQARQRYVAPFRTEVERLGRIVFGDSFAVEVDSDLRICSRTVAGTTVPYESLSGGAKEQLGIVARLAGAALVAKEDTVPVIIDDALGFTDAGRLARMGEVFDAVGGDGQVIVLTCSPERYASVGDATRIELTA</sequence>
<dbReference type="RefSeq" id="WP_043987196.1">
    <property type="nucleotide sequence ID" value="NZ_JXST01000033.1"/>
</dbReference>
<dbReference type="PATRIC" id="fig|280871.6.peg.4412"/>
<feature type="coiled-coil region" evidence="1">
    <location>
        <begin position="230"/>
        <end position="257"/>
    </location>
</feature>
<proteinExistence type="predicted"/>
<protein>
    <recommendedName>
        <fullName evidence="2">Endonuclease GajA/Old nuclease/RecF-like AAA domain-containing protein</fullName>
    </recommendedName>
</protein>
<keyword evidence="4" id="KW-1185">Reference proteome</keyword>
<dbReference type="OrthoDB" id="3177877at2"/>
<dbReference type="Proteomes" id="UP000032221">
    <property type="component" value="Unassembled WGS sequence"/>
</dbReference>
<gene>
    <name evidence="3" type="ORF">TL10_21310</name>
</gene>
<organism evidence="3 4">
    <name type="scientific">Mycolicibacterium llatzerense</name>
    <dbReference type="NCBI Taxonomy" id="280871"/>
    <lineage>
        <taxon>Bacteria</taxon>
        <taxon>Bacillati</taxon>
        <taxon>Actinomycetota</taxon>
        <taxon>Actinomycetes</taxon>
        <taxon>Mycobacteriales</taxon>
        <taxon>Mycobacteriaceae</taxon>
        <taxon>Mycolicibacterium</taxon>
    </lineage>
</organism>
<comment type="caution">
    <text evidence="3">The sequence shown here is derived from an EMBL/GenBank/DDBJ whole genome shotgun (WGS) entry which is preliminary data.</text>
</comment>
<dbReference type="Gene3D" id="3.40.50.300">
    <property type="entry name" value="P-loop containing nucleotide triphosphate hydrolases"/>
    <property type="match status" value="2"/>
</dbReference>
<evidence type="ECO:0000259" key="2">
    <source>
        <dbReference type="Pfam" id="PF13175"/>
    </source>
</evidence>
<dbReference type="SUPFAM" id="SSF52540">
    <property type="entry name" value="P-loop containing nucleoside triphosphate hydrolases"/>
    <property type="match status" value="1"/>
</dbReference>
<reference evidence="3 4" key="1">
    <citation type="submission" date="2015-01" db="EMBL/GenBank/DDBJ databases">
        <title>Genome sequence of Mycobacterium llatzerense and Mycobacterium immunogenum recovered from brain abscess.</title>
        <authorList>
            <person name="Greninger A.L."/>
            <person name="Langelier C."/>
            <person name="Cunningham G."/>
            <person name="Chiu C.Y."/>
            <person name="Miller S."/>
        </authorList>
    </citation>
    <scope>NUCLEOTIDE SEQUENCE [LARGE SCALE GENOMIC DNA]</scope>
    <source>
        <strain evidence="3 4">CLUC14</strain>
    </source>
</reference>
<keyword evidence="1" id="KW-0175">Coiled coil</keyword>
<evidence type="ECO:0000313" key="4">
    <source>
        <dbReference type="Proteomes" id="UP000032221"/>
    </source>
</evidence>
<dbReference type="AlphaFoldDB" id="A0A0D1J0G0"/>
<feature type="coiled-coil region" evidence="1">
    <location>
        <begin position="309"/>
        <end position="368"/>
    </location>
</feature>